<dbReference type="GO" id="GO:0012505">
    <property type="term" value="C:endomembrane system"/>
    <property type="evidence" value="ECO:0007669"/>
    <property type="project" value="UniProtKB-SubCell"/>
</dbReference>
<evidence type="ECO:0000256" key="7">
    <source>
        <dbReference type="ARBA" id="ARBA00023157"/>
    </source>
</evidence>
<evidence type="ECO:0000256" key="1">
    <source>
        <dbReference type="ARBA" id="ARBA00004167"/>
    </source>
</evidence>
<dbReference type="Pfam" id="PF00057">
    <property type="entry name" value="Ldl_recept_a"/>
    <property type="match status" value="4"/>
</dbReference>
<protein>
    <submittedName>
        <fullName evidence="9">Uncharacterized protein</fullName>
    </submittedName>
</protein>
<evidence type="ECO:0000256" key="2">
    <source>
        <dbReference type="ARBA" id="ARBA00004308"/>
    </source>
</evidence>
<dbReference type="InterPro" id="IPR050685">
    <property type="entry name" value="LDLR"/>
</dbReference>
<feature type="disulfide bond" evidence="8">
    <location>
        <begin position="147"/>
        <end position="165"/>
    </location>
</feature>
<dbReference type="Gene3D" id="4.10.400.10">
    <property type="entry name" value="Low-density Lipoprotein Receptor"/>
    <property type="match status" value="4"/>
</dbReference>
<dbReference type="CDD" id="cd00112">
    <property type="entry name" value="LDLa"/>
    <property type="match status" value="3"/>
</dbReference>
<dbReference type="InterPro" id="IPR002172">
    <property type="entry name" value="LDrepeatLR_classA_rpt"/>
</dbReference>
<dbReference type="PANTHER" id="PTHR24270">
    <property type="entry name" value="LOW-DENSITY LIPOPROTEIN RECEPTOR-RELATED"/>
    <property type="match status" value="1"/>
</dbReference>
<comment type="caution">
    <text evidence="8">Lacks conserved residue(s) required for the propagation of feature annotation.</text>
</comment>
<dbReference type="PROSITE" id="PS01209">
    <property type="entry name" value="LDLRA_1"/>
    <property type="match status" value="3"/>
</dbReference>
<reference evidence="9" key="1">
    <citation type="submission" date="2021-11" db="EMBL/GenBank/DDBJ databases">
        <authorList>
            <person name="Schell T."/>
        </authorList>
    </citation>
    <scope>NUCLEOTIDE SEQUENCE</scope>
    <source>
        <strain evidence="9">M5</strain>
    </source>
</reference>
<dbReference type="GO" id="GO:0016192">
    <property type="term" value="P:vesicle-mediated transport"/>
    <property type="evidence" value="ECO:0007669"/>
    <property type="project" value="UniProtKB-ARBA"/>
</dbReference>
<keyword evidence="5" id="KW-1133">Transmembrane helix</keyword>
<evidence type="ECO:0000256" key="3">
    <source>
        <dbReference type="ARBA" id="ARBA00022692"/>
    </source>
</evidence>
<accession>A0A8J2RH55</accession>
<evidence type="ECO:0000256" key="8">
    <source>
        <dbReference type="PROSITE-ProRule" id="PRU00124"/>
    </source>
</evidence>
<comment type="subcellular location">
    <subcellularLocation>
        <location evidence="2">Endomembrane system</location>
    </subcellularLocation>
    <subcellularLocation>
        <location evidence="1">Membrane</location>
        <topology evidence="1">Single-pass membrane protein</topology>
    </subcellularLocation>
</comment>
<dbReference type="PROSITE" id="PS50068">
    <property type="entry name" value="LDLRA_2"/>
    <property type="match status" value="4"/>
</dbReference>
<dbReference type="FunFam" id="4.10.400.10:FF:000011">
    <property type="entry name" value="Low-density lipoprotein receptor-related protein 1"/>
    <property type="match status" value="1"/>
</dbReference>
<dbReference type="InterPro" id="IPR036055">
    <property type="entry name" value="LDL_receptor-like_sf"/>
</dbReference>
<sequence>MQTEVGCTSSQFQCKNGGCISSHFYCDGDADCQDGSDEPDTCLPFFCPGDGEYSCIPYILLFLASPQHHCYSFCIYVCDGQADCIDKSDEANCTIIHSMCSSEQFYCSNTRICIPLTWVCDGGSDCEYGEDEDSAICDSLTKSTFKCGNGQCIDVNLVCDGKGDCFDGTDEGVGCTNSCQNNDQCQQICVP</sequence>
<gene>
    <name evidence="9" type="ORF">DGAL_LOCUS5286</name>
</gene>
<dbReference type="SUPFAM" id="SSF57424">
    <property type="entry name" value="LDL receptor-like module"/>
    <property type="match status" value="4"/>
</dbReference>
<comment type="caution">
    <text evidence="9">The sequence shown here is derived from an EMBL/GenBank/DDBJ whole genome shotgun (WGS) entry which is preliminary data.</text>
</comment>
<keyword evidence="6" id="KW-0472">Membrane</keyword>
<name>A0A8J2RH55_9CRUS</name>
<keyword evidence="3" id="KW-0812">Transmembrane</keyword>
<feature type="disulfide bond" evidence="8">
    <location>
        <begin position="78"/>
        <end position="93"/>
    </location>
</feature>
<dbReference type="Proteomes" id="UP000789390">
    <property type="component" value="Unassembled WGS sequence"/>
</dbReference>
<dbReference type="PRINTS" id="PR00261">
    <property type="entry name" value="LDLRECEPTOR"/>
</dbReference>
<evidence type="ECO:0000256" key="5">
    <source>
        <dbReference type="ARBA" id="ARBA00022989"/>
    </source>
</evidence>
<keyword evidence="4" id="KW-0677">Repeat</keyword>
<evidence type="ECO:0000313" key="9">
    <source>
        <dbReference type="EMBL" id="CAH0102762.1"/>
    </source>
</evidence>
<dbReference type="GO" id="GO:0005886">
    <property type="term" value="C:plasma membrane"/>
    <property type="evidence" value="ECO:0007669"/>
    <property type="project" value="TreeGrafter"/>
</dbReference>
<evidence type="ECO:0000313" key="10">
    <source>
        <dbReference type="Proteomes" id="UP000789390"/>
    </source>
</evidence>
<keyword evidence="7 8" id="KW-1015">Disulfide bond</keyword>
<proteinExistence type="predicted"/>
<feature type="disulfide bond" evidence="8">
    <location>
        <begin position="7"/>
        <end position="19"/>
    </location>
</feature>
<dbReference type="AlphaFoldDB" id="A0A8J2RH55"/>
<dbReference type="EMBL" id="CAKKLH010000092">
    <property type="protein sequence ID" value="CAH0102762.1"/>
    <property type="molecule type" value="Genomic_DNA"/>
</dbReference>
<dbReference type="InterPro" id="IPR023415">
    <property type="entry name" value="LDLR_class-A_CS"/>
</dbReference>
<organism evidence="9 10">
    <name type="scientific">Daphnia galeata</name>
    <dbReference type="NCBI Taxonomy" id="27404"/>
    <lineage>
        <taxon>Eukaryota</taxon>
        <taxon>Metazoa</taxon>
        <taxon>Ecdysozoa</taxon>
        <taxon>Arthropoda</taxon>
        <taxon>Crustacea</taxon>
        <taxon>Branchiopoda</taxon>
        <taxon>Diplostraca</taxon>
        <taxon>Cladocera</taxon>
        <taxon>Anomopoda</taxon>
        <taxon>Daphniidae</taxon>
        <taxon>Daphnia</taxon>
    </lineage>
</organism>
<keyword evidence="10" id="KW-1185">Reference proteome</keyword>
<evidence type="ECO:0000256" key="4">
    <source>
        <dbReference type="ARBA" id="ARBA00022737"/>
    </source>
</evidence>
<dbReference type="SMART" id="SM00192">
    <property type="entry name" value="LDLa"/>
    <property type="match status" value="4"/>
</dbReference>
<feature type="disulfide bond" evidence="8">
    <location>
        <begin position="14"/>
        <end position="32"/>
    </location>
</feature>
<dbReference type="OrthoDB" id="10005216at2759"/>
<evidence type="ECO:0000256" key="6">
    <source>
        <dbReference type="ARBA" id="ARBA00023136"/>
    </source>
</evidence>